<comment type="caution">
    <text evidence="2">The sequence shown here is derived from an EMBL/GenBank/DDBJ whole genome shotgun (WGS) entry which is preliminary data.</text>
</comment>
<proteinExistence type="predicted"/>
<dbReference type="InterPro" id="IPR006311">
    <property type="entry name" value="TAT_signal"/>
</dbReference>
<reference evidence="2" key="1">
    <citation type="journal article" date="2014" name="Int. J. Syst. Evol. Microbiol.">
        <title>Complete genome sequence of Corynebacterium casei LMG S-19264T (=DSM 44701T), isolated from a smear-ripened cheese.</title>
        <authorList>
            <consortium name="US DOE Joint Genome Institute (JGI-PGF)"/>
            <person name="Walter F."/>
            <person name="Albersmeier A."/>
            <person name="Kalinowski J."/>
            <person name="Ruckert C."/>
        </authorList>
    </citation>
    <scope>NUCLEOTIDE SEQUENCE</scope>
    <source>
        <strain evidence="2">JCM 3346</strain>
    </source>
</reference>
<evidence type="ECO:0000313" key="3">
    <source>
        <dbReference type="Proteomes" id="UP000610303"/>
    </source>
</evidence>
<dbReference type="PROSITE" id="PS51318">
    <property type="entry name" value="TAT"/>
    <property type="match status" value="1"/>
</dbReference>
<feature type="coiled-coil region" evidence="1">
    <location>
        <begin position="436"/>
        <end position="463"/>
    </location>
</feature>
<reference evidence="2" key="2">
    <citation type="submission" date="2020-09" db="EMBL/GenBank/DDBJ databases">
        <authorList>
            <person name="Sun Q."/>
            <person name="Ohkuma M."/>
        </authorList>
    </citation>
    <scope>NUCLEOTIDE SEQUENCE</scope>
    <source>
        <strain evidence="2">JCM 3346</strain>
    </source>
</reference>
<evidence type="ECO:0008006" key="4">
    <source>
        <dbReference type="Google" id="ProtNLM"/>
    </source>
</evidence>
<accession>A0A918F636</accession>
<dbReference type="EMBL" id="BMRJ01000001">
    <property type="protein sequence ID" value="GGR12091.1"/>
    <property type="molecule type" value="Genomic_DNA"/>
</dbReference>
<keyword evidence="1" id="KW-0175">Coiled coil</keyword>
<protein>
    <recommendedName>
        <fullName evidence="4">DUF885 domain-containing protein</fullName>
    </recommendedName>
</protein>
<keyword evidence="3" id="KW-1185">Reference proteome</keyword>
<dbReference type="PROSITE" id="PS51257">
    <property type="entry name" value="PROKAR_LIPOPROTEIN"/>
    <property type="match status" value="1"/>
</dbReference>
<evidence type="ECO:0000256" key="1">
    <source>
        <dbReference type="SAM" id="Coils"/>
    </source>
</evidence>
<gene>
    <name evidence="2" type="ORF">GCM10010196_00610</name>
</gene>
<dbReference type="AlphaFoldDB" id="A0A918F636"/>
<dbReference type="RefSeq" id="WP_189083328.1">
    <property type="nucleotide sequence ID" value="NZ_BMRJ01000001.1"/>
</dbReference>
<dbReference type="Proteomes" id="UP000610303">
    <property type="component" value="Unassembled WGS sequence"/>
</dbReference>
<sequence>MTGNRTPAPGGRRRIGRLLAGAAAALTLGGVLGGCAPSGPDAGAEQAAAGYLAELGEWSAELTLAAPRAKTWTQGEIDAADGSGAELADETGLGDVLELAPELEQFDADTVERTPSYRDAAAVAERVGAVLDELRSLEPAAVKQLRAAGAATSLVAFDLYSETYGGPATRRLEAYSAALDAGIISEEGRAIQREADAAFARERIGFLDTAIEAMRGTPEGADEPLIPDAPIGRSVGAFVVDWYEEDRAFEERALAQTEQWTRTPGMYGELWGFEDLSSAFRVAVEHAGELRPRYAEIIATLVDDAEAGRAPTAAAGDAYRALLIDGYLPWGDAAEGPNHAIDRLWMLWRIRELDGTSEEAYAAARAALLEELNRGIPEGTVRDHRPGGTRALVAVGAIVDQTEASPDDADADWEPMLGRIAELLAFAAHLREEPMMAEVAADYDAMVAELEAARDELAALREHPDPDAGELAADFEVSVAFIRLNGELQERLVPLLSPSLSLLDDDARFSARLAELIEATAPEASAASDS</sequence>
<evidence type="ECO:0000313" key="2">
    <source>
        <dbReference type="EMBL" id="GGR12091.1"/>
    </source>
</evidence>
<organism evidence="2 3">
    <name type="scientific">Agromyces mediolanus</name>
    <name type="common">Corynebacterium mediolanum</name>
    <dbReference type="NCBI Taxonomy" id="41986"/>
    <lineage>
        <taxon>Bacteria</taxon>
        <taxon>Bacillati</taxon>
        <taxon>Actinomycetota</taxon>
        <taxon>Actinomycetes</taxon>
        <taxon>Micrococcales</taxon>
        <taxon>Microbacteriaceae</taxon>
        <taxon>Agromyces</taxon>
    </lineage>
</organism>
<name>A0A918F636_AGRME</name>